<dbReference type="PROSITE" id="PS00397">
    <property type="entry name" value="RECOMBINASES_1"/>
    <property type="match status" value="1"/>
</dbReference>
<reference evidence="7 8" key="1">
    <citation type="submission" date="2020-03" db="EMBL/GenBank/DDBJ databases">
        <title>Bradyrhizobium diversity isolated from nodules of Indigofera sp.</title>
        <authorList>
            <person name="Klepa M."/>
            <person name="Helene L."/>
            <person name="Hungria M."/>
        </authorList>
    </citation>
    <scope>NUCLEOTIDE SEQUENCE [LARGE SCALE GENOMIC DNA]</scope>
    <source>
        <strain evidence="7 8">WSM 1791</strain>
    </source>
</reference>
<evidence type="ECO:0000313" key="8">
    <source>
        <dbReference type="Proteomes" id="UP000544122"/>
    </source>
</evidence>
<dbReference type="CDD" id="cd03768">
    <property type="entry name" value="SR_ResInv"/>
    <property type="match status" value="1"/>
</dbReference>
<gene>
    <name evidence="7" type="ORF">HCN58_15105</name>
</gene>
<keyword evidence="2" id="KW-0238">DNA-binding</keyword>
<dbReference type="InterPro" id="IPR006118">
    <property type="entry name" value="Recombinase_CS"/>
</dbReference>
<evidence type="ECO:0000256" key="2">
    <source>
        <dbReference type="ARBA" id="ARBA00023125"/>
    </source>
</evidence>
<dbReference type="EMBL" id="JAAVLX010000004">
    <property type="protein sequence ID" value="NOJ40915.1"/>
    <property type="molecule type" value="Genomic_DNA"/>
</dbReference>
<name>A0A7Y4GS00_9BRAD</name>
<comment type="caution">
    <text evidence="7">The sequence shown here is derived from an EMBL/GenBank/DDBJ whole genome shotgun (WGS) entry which is preliminary data.</text>
</comment>
<dbReference type="RefSeq" id="WP_171580141.1">
    <property type="nucleotide sequence ID" value="NZ_JAAVLX010000004.1"/>
</dbReference>
<dbReference type="AlphaFoldDB" id="A0A7Y4GS00"/>
<dbReference type="Gene3D" id="3.40.50.1390">
    <property type="entry name" value="Resolvase, N-terminal catalytic domain"/>
    <property type="match status" value="1"/>
</dbReference>
<dbReference type="SMART" id="SM00857">
    <property type="entry name" value="Resolvase"/>
    <property type="match status" value="1"/>
</dbReference>
<accession>A0A7Y4GS00</accession>
<evidence type="ECO:0000256" key="5">
    <source>
        <dbReference type="PROSITE-ProRule" id="PRU10137"/>
    </source>
</evidence>
<dbReference type="PANTHER" id="PTHR30461">
    <property type="entry name" value="DNA-INVERTASE FROM LAMBDOID PROPHAGE"/>
    <property type="match status" value="1"/>
</dbReference>
<evidence type="ECO:0000256" key="4">
    <source>
        <dbReference type="PIRSR" id="PIRSR606118-50"/>
    </source>
</evidence>
<dbReference type="InterPro" id="IPR036162">
    <property type="entry name" value="Resolvase-like_N_sf"/>
</dbReference>
<keyword evidence="3" id="KW-0233">DNA recombination</keyword>
<dbReference type="GO" id="GO:0000150">
    <property type="term" value="F:DNA strand exchange activity"/>
    <property type="evidence" value="ECO:0007669"/>
    <property type="project" value="InterPro"/>
</dbReference>
<evidence type="ECO:0000259" key="6">
    <source>
        <dbReference type="PROSITE" id="PS51736"/>
    </source>
</evidence>
<protein>
    <submittedName>
        <fullName evidence="7">Recombinase family protein</fullName>
    </submittedName>
</protein>
<dbReference type="Pfam" id="PF00239">
    <property type="entry name" value="Resolvase"/>
    <property type="match status" value="1"/>
</dbReference>
<keyword evidence="1" id="KW-0229">DNA integration</keyword>
<keyword evidence="8" id="KW-1185">Reference proteome</keyword>
<dbReference type="Proteomes" id="UP000544122">
    <property type="component" value="Unassembled WGS sequence"/>
</dbReference>
<dbReference type="PANTHER" id="PTHR30461:SF2">
    <property type="entry name" value="SERINE RECOMBINASE PINE-RELATED"/>
    <property type="match status" value="1"/>
</dbReference>
<dbReference type="GO" id="GO:0003677">
    <property type="term" value="F:DNA binding"/>
    <property type="evidence" value="ECO:0007669"/>
    <property type="project" value="UniProtKB-KW"/>
</dbReference>
<dbReference type="PROSITE" id="PS51736">
    <property type="entry name" value="RECOMBINASES_3"/>
    <property type="match status" value="1"/>
</dbReference>
<organism evidence="7 8">
    <name type="scientific">Bradyrhizobium australiense</name>
    <dbReference type="NCBI Taxonomy" id="2721161"/>
    <lineage>
        <taxon>Bacteria</taxon>
        <taxon>Pseudomonadati</taxon>
        <taxon>Pseudomonadota</taxon>
        <taxon>Alphaproteobacteria</taxon>
        <taxon>Hyphomicrobiales</taxon>
        <taxon>Nitrobacteraceae</taxon>
        <taxon>Bradyrhizobium</taxon>
    </lineage>
</organism>
<feature type="active site" description="O-(5'-phospho-DNA)-serine intermediate" evidence="4 5">
    <location>
        <position position="15"/>
    </location>
</feature>
<feature type="domain" description="Resolvase/invertase-type recombinase catalytic" evidence="6">
    <location>
        <begin position="7"/>
        <end position="151"/>
    </location>
</feature>
<dbReference type="InterPro" id="IPR006119">
    <property type="entry name" value="Resolv_N"/>
</dbReference>
<proteinExistence type="predicted"/>
<evidence type="ECO:0000313" key="7">
    <source>
        <dbReference type="EMBL" id="NOJ40915.1"/>
    </source>
</evidence>
<sequence>MPTTAKRVALYIRVSTTEQTTDNQRRELDAVAQRHGWEVAAVFEDAGISGAKGRDRRPGLDALMKAVARREVDMVAAWSVDRLGRSLTDLLDVLRDLHAKGVDLFLHQQGLDTSTPSGRAMYQMLGVFAEFERAMIRERVMAGLARAKAEGIKLGRRTLEDADAKKVRVIRAMLSEGTGVRRIARDLSVGVGTVLRIREAARSDVA</sequence>
<evidence type="ECO:0000256" key="1">
    <source>
        <dbReference type="ARBA" id="ARBA00022908"/>
    </source>
</evidence>
<evidence type="ECO:0000256" key="3">
    <source>
        <dbReference type="ARBA" id="ARBA00023172"/>
    </source>
</evidence>
<dbReference type="InterPro" id="IPR050639">
    <property type="entry name" value="SSR_resolvase"/>
</dbReference>
<dbReference type="SUPFAM" id="SSF53041">
    <property type="entry name" value="Resolvase-like"/>
    <property type="match status" value="1"/>
</dbReference>
<dbReference type="GO" id="GO:0015074">
    <property type="term" value="P:DNA integration"/>
    <property type="evidence" value="ECO:0007669"/>
    <property type="project" value="UniProtKB-KW"/>
</dbReference>